<protein>
    <submittedName>
        <fullName evidence="1">Reverse transcriptase</fullName>
    </submittedName>
</protein>
<dbReference type="AlphaFoldDB" id="A0A0J7NGE8"/>
<sequence>MQSVILYGAPVWCDALVSSKSSQRVFNRIQRTLAIRVMSAYRTVSCEAASLLARIPPFYMLATCRRRVYEQIDAQKWRDDWTTQAAKEIKFAESLILERQWKIHLSNPSLYGKHILEVINPNFEEWIARSHGRLGYYLTQFLTGHGLRVFPA</sequence>
<accession>A0A0J7NGE8</accession>
<evidence type="ECO:0000313" key="1">
    <source>
        <dbReference type="EMBL" id="KMQ91615.1"/>
    </source>
</evidence>
<comment type="caution">
    <text evidence="1">The sequence shown here is derived from an EMBL/GenBank/DDBJ whole genome shotgun (WGS) entry which is preliminary data.</text>
</comment>
<proteinExistence type="predicted"/>
<keyword evidence="1" id="KW-0548">Nucleotidyltransferase</keyword>
<gene>
    <name evidence="1" type="ORF">RF55_8490</name>
</gene>
<name>A0A0J7NGE8_LASNI</name>
<reference evidence="1 2" key="1">
    <citation type="submission" date="2015-04" db="EMBL/GenBank/DDBJ databases">
        <title>Lasius niger genome sequencing.</title>
        <authorList>
            <person name="Konorov E.A."/>
            <person name="Nikitin M.A."/>
            <person name="Kirill M.V."/>
            <person name="Chang P."/>
        </authorList>
    </citation>
    <scope>NUCLEOTIDE SEQUENCE [LARGE SCALE GENOMIC DNA]</scope>
    <source>
        <tissue evidence="1">Whole</tissue>
    </source>
</reference>
<keyword evidence="2" id="KW-1185">Reference proteome</keyword>
<keyword evidence="1" id="KW-0695">RNA-directed DNA polymerase</keyword>
<organism evidence="1 2">
    <name type="scientific">Lasius niger</name>
    <name type="common">Black garden ant</name>
    <dbReference type="NCBI Taxonomy" id="67767"/>
    <lineage>
        <taxon>Eukaryota</taxon>
        <taxon>Metazoa</taxon>
        <taxon>Ecdysozoa</taxon>
        <taxon>Arthropoda</taxon>
        <taxon>Hexapoda</taxon>
        <taxon>Insecta</taxon>
        <taxon>Pterygota</taxon>
        <taxon>Neoptera</taxon>
        <taxon>Endopterygota</taxon>
        <taxon>Hymenoptera</taxon>
        <taxon>Apocrita</taxon>
        <taxon>Aculeata</taxon>
        <taxon>Formicoidea</taxon>
        <taxon>Formicidae</taxon>
        <taxon>Formicinae</taxon>
        <taxon>Lasius</taxon>
        <taxon>Lasius</taxon>
    </lineage>
</organism>
<dbReference type="EMBL" id="LBMM01005313">
    <property type="protein sequence ID" value="KMQ91615.1"/>
    <property type="molecule type" value="Genomic_DNA"/>
</dbReference>
<keyword evidence="1" id="KW-0808">Transferase</keyword>
<dbReference type="OrthoDB" id="7616265at2759"/>
<dbReference type="GO" id="GO:0003964">
    <property type="term" value="F:RNA-directed DNA polymerase activity"/>
    <property type="evidence" value="ECO:0007669"/>
    <property type="project" value="UniProtKB-KW"/>
</dbReference>
<dbReference type="PaxDb" id="67767-A0A0J7NGE8"/>
<evidence type="ECO:0000313" key="2">
    <source>
        <dbReference type="Proteomes" id="UP000036403"/>
    </source>
</evidence>
<dbReference type="Proteomes" id="UP000036403">
    <property type="component" value="Unassembled WGS sequence"/>
</dbReference>